<evidence type="ECO:0000313" key="1">
    <source>
        <dbReference type="EMBL" id="KAG6122917.1"/>
    </source>
</evidence>
<accession>A0A9P7TX26</accession>
<dbReference type="AlphaFoldDB" id="A0A9P7TX26"/>
<organism evidence="1 2">
    <name type="scientific">Claviceps humidiphila</name>
    <dbReference type="NCBI Taxonomy" id="1294629"/>
    <lineage>
        <taxon>Eukaryota</taxon>
        <taxon>Fungi</taxon>
        <taxon>Dikarya</taxon>
        <taxon>Ascomycota</taxon>
        <taxon>Pezizomycotina</taxon>
        <taxon>Sordariomycetes</taxon>
        <taxon>Hypocreomycetidae</taxon>
        <taxon>Hypocreales</taxon>
        <taxon>Clavicipitaceae</taxon>
        <taxon>Claviceps</taxon>
    </lineage>
</organism>
<gene>
    <name evidence="1" type="ORF">E4U13_000874</name>
</gene>
<comment type="caution">
    <text evidence="1">The sequence shown here is derived from an EMBL/GenBank/DDBJ whole genome shotgun (WGS) entry which is preliminary data.</text>
</comment>
<protein>
    <submittedName>
        <fullName evidence="1">Uncharacterized protein</fullName>
    </submittedName>
</protein>
<keyword evidence="2" id="KW-1185">Reference proteome</keyword>
<proteinExistence type="predicted"/>
<dbReference type="Proteomes" id="UP000732380">
    <property type="component" value="Unassembled WGS sequence"/>
</dbReference>
<dbReference type="EMBL" id="SRQM01000013">
    <property type="protein sequence ID" value="KAG6122917.1"/>
    <property type="molecule type" value="Genomic_DNA"/>
</dbReference>
<sequence length="138" mass="15558">MPNIGGNNARLLQDHHGRQLERVSASRNCCATSAVLMRTVSDSHMSNEFMQLTMNGNNDDDIMTMTDDGRRERAVHIPTRGWLAGRMCRTSALDLDDSTCVRVDSGGLRALFWKEHEDFSTLAMARKREGDMRRESGK</sequence>
<evidence type="ECO:0000313" key="2">
    <source>
        <dbReference type="Proteomes" id="UP000732380"/>
    </source>
</evidence>
<reference evidence="1 2" key="1">
    <citation type="journal article" date="2020" name="bioRxiv">
        <title>Whole genome comparisons of ergot fungi reveals the divergence and evolution of species within the genus Claviceps are the result of varying mechanisms driving genome evolution and host range expansion.</title>
        <authorList>
            <person name="Wyka S.A."/>
            <person name="Mondo S.J."/>
            <person name="Liu M."/>
            <person name="Dettman J."/>
            <person name="Nalam V."/>
            <person name="Broders K.D."/>
        </authorList>
    </citation>
    <scope>NUCLEOTIDE SEQUENCE [LARGE SCALE GENOMIC DNA]</scope>
    <source>
        <strain evidence="1 2">LM576</strain>
    </source>
</reference>
<name>A0A9P7TX26_9HYPO</name>